<dbReference type="EMBL" id="LITT01000008">
    <property type="protein sequence ID" value="OAA91094.1"/>
    <property type="molecule type" value="Genomic_DNA"/>
</dbReference>
<dbReference type="AlphaFoldDB" id="A0A166RT72"/>
<reference evidence="1 2" key="1">
    <citation type="journal article" date="2015" name="Biotechnol. Bioeng.">
        <title>Genome sequence and phenotypic characterization of Caulobacter segnis.</title>
        <authorList>
            <person name="Patel S."/>
            <person name="Fletcher B."/>
            <person name="Scott D.C."/>
            <person name="Ely B."/>
        </authorList>
    </citation>
    <scope>NUCLEOTIDE SEQUENCE [LARGE SCALE GENOMIC DNA]</scope>
    <source>
        <strain evidence="1 2">ERI-2</strain>
    </source>
</reference>
<dbReference type="Proteomes" id="UP000077407">
    <property type="component" value="Unassembled WGS sequence"/>
</dbReference>
<evidence type="ECO:0000313" key="1">
    <source>
        <dbReference type="EMBL" id="OAA91094.1"/>
    </source>
</evidence>
<name>A0A166RT72_9CLOT</name>
<proteinExistence type="predicted"/>
<dbReference type="RefSeq" id="WP_278321768.1">
    <property type="nucleotide sequence ID" value="NZ_LITT01000008.1"/>
</dbReference>
<gene>
    <name evidence="1" type="ORF">WY13_00924</name>
</gene>
<evidence type="ECO:0000313" key="2">
    <source>
        <dbReference type="Proteomes" id="UP000077407"/>
    </source>
</evidence>
<comment type="caution">
    <text evidence="1">The sequence shown here is derived from an EMBL/GenBank/DDBJ whole genome shotgun (WGS) entry which is preliminary data.</text>
</comment>
<dbReference type="PATRIC" id="fig|1538.10.peg.1428"/>
<accession>A0A166RT72</accession>
<organism evidence="1 2">
    <name type="scientific">Clostridium ljungdahlii</name>
    <dbReference type="NCBI Taxonomy" id="1538"/>
    <lineage>
        <taxon>Bacteria</taxon>
        <taxon>Bacillati</taxon>
        <taxon>Bacillota</taxon>
        <taxon>Clostridia</taxon>
        <taxon>Eubacteriales</taxon>
        <taxon>Clostridiaceae</taxon>
        <taxon>Clostridium</taxon>
    </lineage>
</organism>
<sequence length="44" mass="5662">MIFIYYSLDYIIKNRQYKEDAARILKEFENIRKNQREERKDYEK</sequence>
<protein>
    <submittedName>
        <fullName evidence="1">Uncharacterized protein</fullName>
    </submittedName>
</protein>